<organism evidence="12 13">
    <name type="scientific">Naganishia liquefaciens</name>
    <dbReference type="NCBI Taxonomy" id="104408"/>
    <lineage>
        <taxon>Eukaryota</taxon>
        <taxon>Fungi</taxon>
        <taxon>Dikarya</taxon>
        <taxon>Basidiomycota</taxon>
        <taxon>Agaricomycotina</taxon>
        <taxon>Tremellomycetes</taxon>
        <taxon>Filobasidiales</taxon>
        <taxon>Filobasidiaceae</taxon>
        <taxon>Naganishia</taxon>
    </lineage>
</organism>
<sequence>MPRPCEICGSRRWRKSASGLVACEEGHILQNYRQEESNMDAPSQFALTKRTIRKNRVGRKARKEKGVFTGHEEAYLRLEVLQLLLRSQVEAARKLWCLGEEIEVLARDLWIIVLSLYPMPPSPEDPQAAPSPQPPIHTSSSVPNLAVHTANISRSNTAPNLNLESERQDSSDLSSSQSSSSISASESSSTSSQEIIDRLSEDSRDPSDTAPTSPRPRRGRRRTSTAQRHGYNPGPNARVTPSVVLRILIMSLWMARVPVTLSDVVRAVSEGKVPYMDWGRRAVEDMRERMSRGLKGMSPKRPPSISNLYQSLVILADRLERHRGIRLPDANVPLLLWRLTREIGGTPTLYTHTFRLLRRLDVSMSVARPNEYSRWYRYKAEKKRRPSASAADSSDDAAPGRAMPKRRLAELCPVELRLAAALIVMLKLAYGLDDDAPRVPTDMEDPAVQLPRADAWLRELRSKWEAGWFRRHVVSRQPIDFAYCTSDAADEFLAQAARVLDVSSRMPERQQIINLFPLEKLSTSAATIDEVYEAWRGYHSRVELNVPTTTPSDDSVRTTRSMTLEPGQAYKVFDWRRPDDLPRDLSLVVSVISEIVGLDRRQVLKELYALEMLLQAANRKVRGREQVSKRKRRASQAVSAASTDGESGA</sequence>
<evidence type="ECO:0000256" key="5">
    <source>
        <dbReference type="ARBA" id="ARBA00022833"/>
    </source>
</evidence>
<dbReference type="InterPro" id="IPR033599">
    <property type="entry name" value="TAF1B/Rrn7"/>
</dbReference>
<dbReference type="GO" id="GO:0008270">
    <property type="term" value="F:zinc ion binding"/>
    <property type="evidence" value="ECO:0007669"/>
    <property type="project" value="UniProtKB-KW"/>
</dbReference>
<evidence type="ECO:0000256" key="2">
    <source>
        <dbReference type="ARBA" id="ARBA00006899"/>
    </source>
</evidence>
<evidence type="ECO:0000256" key="8">
    <source>
        <dbReference type="ARBA" id="ARBA00023163"/>
    </source>
</evidence>
<dbReference type="OrthoDB" id="428577at2759"/>
<evidence type="ECO:0000256" key="4">
    <source>
        <dbReference type="ARBA" id="ARBA00022771"/>
    </source>
</evidence>
<dbReference type="Pfam" id="PF20645">
    <property type="entry name" value="Rrn7_cyclin_C"/>
    <property type="match status" value="1"/>
</dbReference>
<keyword evidence="13" id="KW-1185">Reference proteome</keyword>
<dbReference type="EMBL" id="BLZA01000017">
    <property type="protein sequence ID" value="GHJ86081.1"/>
    <property type="molecule type" value="Genomic_DNA"/>
</dbReference>
<evidence type="ECO:0000313" key="13">
    <source>
        <dbReference type="Proteomes" id="UP000620104"/>
    </source>
</evidence>
<feature type="compositionally biased region" description="Low complexity" evidence="10">
    <location>
        <begin position="171"/>
        <end position="194"/>
    </location>
</feature>
<keyword evidence="4" id="KW-0863">Zinc-finger</keyword>
<evidence type="ECO:0000313" key="12">
    <source>
        <dbReference type="EMBL" id="GHJ86081.1"/>
    </source>
</evidence>
<keyword evidence="9" id="KW-0539">Nucleus</keyword>
<comment type="similarity">
    <text evidence="2">Belongs to the RRN7/TAF1B family.</text>
</comment>
<dbReference type="PANTHER" id="PTHR31576">
    <property type="entry name" value="TATA BOX-BINDING PROTEIN-ASSOCIATED FACTOR RNA POLYMERASE I SUBUNIT B"/>
    <property type="match status" value="1"/>
</dbReference>
<evidence type="ECO:0000256" key="7">
    <source>
        <dbReference type="ARBA" id="ARBA00023125"/>
    </source>
</evidence>
<dbReference type="GO" id="GO:0070860">
    <property type="term" value="C:RNA polymerase I core factor complex"/>
    <property type="evidence" value="ECO:0007669"/>
    <property type="project" value="InterPro"/>
</dbReference>
<feature type="region of interest" description="Disordered" evidence="10">
    <location>
        <begin position="155"/>
        <end position="237"/>
    </location>
</feature>
<accession>A0A8H3YFU6</accession>
<keyword evidence="3" id="KW-0479">Metal-binding</keyword>
<comment type="subcellular location">
    <subcellularLocation>
        <location evidence="1">Nucleus</location>
        <location evidence="1">Nucleolus</location>
    </subcellularLocation>
</comment>
<dbReference type="AlphaFoldDB" id="A0A8H3YFU6"/>
<evidence type="ECO:0000256" key="1">
    <source>
        <dbReference type="ARBA" id="ARBA00004604"/>
    </source>
</evidence>
<dbReference type="PANTHER" id="PTHR31576:SF2">
    <property type="entry name" value="TATA BOX-BINDING PROTEIN-ASSOCIATED FACTOR RNA POLYMERASE I SUBUNIT B"/>
    <property type="match status" value="1"/>
</dbReference>
<feature type="compositionally biased region" description="Basic and acidic residues" evidence="10">
    <location>
        <begin position="195"/>
        <end position="207"/>
    </location>
</feature>
<gene>
    <name evidence="12" type="ORF">NliqN6_2483</name>
</gene>
<proteinExistence type="inferred from homology"/>
<reference evidence="12" key="1">
    <citation type="submission" date="2020-07" db="EMBL/GenBank/DDBJ databases">
        <title>Draft Genome Sequence of a Deep-Sea Yeast, Naganishia (Cryptococcus) liquefaciens strain N6.</title>
        <authorList>
            <person name="Han Y.W."/>
            <person name="Kajitani R."/>
            <person name="Morimoto H."/>
            <person name="Parhat M."/>
            <person name="Tsubouchi H."/>
            <person name="Bakenova O."/>
            <person name="Ogata M."/>
            <person name="Argunhan B."/>
            <person name="Aoki R."/>
            <person name="Kajiwara S."/>
            <person name="Itoh T."/>
            <person name="Iwasaki H."/>
        </authorList>
    </citation>
    <scope>NUCLEOTIDE SEQUENCE</scope>
    <source>
        <strain evidence="12">N6</strain>
    </source>
</reference>
<keyword evidence="5" id="KW-0862">Zinc</keyword>
<protein>
    <recommendedName>
        <fullName evidence="11">Rrn7/TAF1B C-terminal cyclin domain-containing protein</fullName>
    </recommendedName>
</protein>
<keyword evidence="7" id="KW-0238">DNA-binding</keyword>
<keyword evidence="6" id="KW-0805">Transcription regulation</keyword>
<dbReference type="InterPro" id="IPR048538">
    <property type="entry name" value="Rrn7_cyclin_C"/>
</dbReference>
<dbReference type="GO" id="GO:0001164">
    <property type="term" value="F:RNA polymerase I core promoter sequence-specific DNA binding"/>
    <property type="evidence" value="ECO:0007669"/>
    <property type="project" value="InterPro"/>
</dbReference>
<evidence type="ECO:0000256" key="3">
    <source>
        <dbReference type="ARBA" id="ARBA00022723"/>
    </source>
</evidence>
<evidence type="ECO:0000259" key="11">
    <source>
        <dbReference type="Pfam" id="PF20645"/>
    </source>
</evidence>
<feature type="domain" description="Rrn7/TAF1B C-terminal cyclin" evidence="11">
    <location>
        <begin position="302"/>
        <end position="463"/>
    </location>
</feature>
<evidence type="ECO:0000256" key="6">
    <source>
        <dbReference type="ARBA" id="ARBA00023015"/>
    </source>
</evidence>
<evidence type="ECO:0000256" key="10">
    <source>
        <dbReference type="SAM" id="MobiDB-lite"/>
    </source>
</evidence>
<keyword evidence="8" id="KW-0804">Transcription</keyword>
<name>A0A8H3YFU6_9TREE</name>
<dbReference type="Proteomes" id="UP000620104">
    <property type="component" value="Unassembled WGS sequence"/>
</dbReference>
<comment type="caution">
    <text evidence="12">The sequence shown here is derived from an EMBL/GenBank/DDBJ whole genome shotgun (WGS) entry which is preliminary data.</text>
</comment>
<feature type="region of interest" description="Disordered" evidence="10">
    <location>
        <begin position="624"/>
        <end position="649"/>
    </location>
</feature>
<evidence type="ECO:0000256" key="9">
    <source>
        <dbReference type="ARBA" id="ARBA00023242"/>
    </source>
</evidence>
<dbReference type="GO" id="GO:0042790">
    <property type="term" value="P:nucleolar large rRNA transcription by RNA polymerase I"/>
    <property type="evidence" value="ECO:0007669"/>
    <property type="project" value="TreeGrafter"/>
</dbReference>
<feature type="compositionally biased region" description="Polar residues" evidence="10">
    <location>
        <begin position="636"/>
        <end position="649"/>
    </location>
</feature>